<organism evidence="1 2">
    <name type="scientific">Fusarium torreyae</name>
    <dbReference type="NCBI Taxonomy" id="1237075"/>
    <lineage>
        <taxon>Eukaryota</taxon>
        <taxon>Fungi</taxon>
        <taxon>Dikarya</taxon>
        <taxon>Ascomycota</taxon>
        <taxon>Pezizomycotina</taxon>
        <taxon>Sordariomycetes</taxon>
        <taxon>Hypocreomycetidae</taxon>
        <taxon>Hypocreales</taxon>
        <taxon>Nectriaceae</taxon>
        <taxon>Fusarium</taxon>
    </lineage>
</organism>
<proteinExistence type="predicted"/>
<gene>
    <name evidence="1" type="ORF">NW762_007860</name>
</gene>
<dbReference type="AlphaFoldDB" id="A0A9W8RZ38"/>
<evidence type="ECO:0000313" key="2">
    <source>
        <dbReference type="Proteomes" id="UP001152049"/>
    </source>
</evidence>
<protein>
    <submittedName>
        <fullName evidence="1">Uncharacterized protein</fullName>
    </submittedName>
</protein>
<evidence type="ECO:0000313" key="1">
    <source>
        <dbReference type="EMBL" id="KAJ4258773.1"/>
    </source>
</evidence>
<name>A0A9W8RZ38_9HYPO</name>
<dbReference type="Proteomes" id="UP001152049">
    <property type="component" value="Unassembled WGS sequence"/>
</dbReference>
<keyword evidence="2" id="KW-1185">Reference proteome</keyword>
<dbReference type="OrthoDB" id="3200163at2759"/>
<accession>A0A9W8RZ38</accession>
<reference evidence="1" key="1">
    <citation type="submission" date="2022-09" db="EMBL/GenBank/DDBJ databases">
        <title>Fusarium specimens isolated from Avocado Roots.</title>
        <authorList>
            <person name="Stajich J."/>
            <person name="Roper C."/>
            <person name="Heimlech-Rivalta G."/>
        </authorList>
    </citation>
    <scope>NUCLEOTIDE SEQUENCE</scope>
    <source>
        <strain evidence="1">CF00136</strain>
    </source>
</reference>
<dbReference type="EMBL" id="JAOQAZ010000015">
    <property type="protein sequence ID" value="KAJ4258773.1"/>
    <property type="molecule type" value="Genomic_DNA"/>
</dbReference>
<sequence length="238" mass="28162">MEFAWRYFHAFLNQEPQTDDWRLLTRKLFVGAFPEGTIFPEDWKSLDIIGIITKLWQRQFPLRPFEQWLKTILRIWLEDLAEAGVNLKEYIRSEAIYNRGHGSTSRYWVREEFAHPLRLWAGMRLSESGPSLVIQSFGPAPDDWVFSWDPCVEELSGEFWTSIASFQLTMPGAWVDDGENGRRDNRLECQMQEHSWCGARLIEVARQSWRKTKNPPKIRGMGSCWRDEDLVLYSWRGR</sequence>
<comment type="caution">
    <text evidence="1">The sequence shown here is derived from an EMBL/GenBank/DDBJ whole genome shotgun (WGS) entry which is preliminary data.</text>
</comment>